<feature type="non-terminal residue" evidence="4">
    <location>
        <position position="217"/>
    </location>
</feature>
<keyword evidence="2" id="KW-0012">Acyltransferase</keyword>
<dbReference type="CDD" id="cd07989">
    <property type="entry name" value="LPLAT_AGPAT-like"/>
    <property type="match status" value="1"/>
</dbReference>
<protein>
    <recommendedName>
        <fullName evidence="3">Phospholipid/glycerol acyltransferase domain-containing protein</fullName>
    </recommendedName>
</protein>
<organism evidence="4 5">
    <name type="scientific">Candidatus Taylorbacteria bacterium RIFCSPLOWO2_12_FULL_47_20</name>
    <dbReference type="NCBI Taxonomy" id="1802335"/>
    <lineage>
        <taxon>Bacteria</taxon>
        <taxon>Candidatus Tayloriibacteriota</taxon>
    </lineage>
</organism>
<dbReference type="InterPro" id="IPR002123">
    <property type="entry name" value="Plipid/glycerol_acylTrfase"/>
</dbReference>
<proteinExistence type="predicted"/>
<feature type="domain" description="Phospholipid/glycerol acyltransferase" evidence="3">
    <location>
        <begin position="44"/>
        <end position="169"/>
    </location>
</feature>
<dbReference type="Proteomes" id="UP000176881">
    <property type="component" value="Unassembled WGS sequence"/>
</dbReference>
<dbReference type="PANTHER" id="PTHR10434">
    <property type="entry name" value="1-ACYL-SN-GLYCEROL-3-PHOSPHATE ACYLTRANSFERASE"/>
    <property type="match status" value="1"/>
</dbReference>
<dbReference type="GO" id="GO:0003841">
    <property type="term" value="F:1-acylglycerol-3-phosphate O-acyltransferase activity"/>
    <property type="evidence" value="ECO:0007669"/>
    <property type="project" value="TreeGrafter"/>
</dbReference>
<evidence type="ECO:0000259" key="3">
    <source>
        <dbReference type="SMART" id="SM00563"/>
    </source>
</evidence>
<dbReference type="Pfam" id="PF01553">
    <property type="entry name" value="Acyltransferase"/>
    <property type="match status" value="1"/>
</dbReference>
<keyword evidence="1" id="KW-0808">Transferase</keyword>
<gene>
    <name evidence="4" type="ORF">A3G59_01670</name>
</gene>
<evidence type="ECO:0000313" key="5">
    <source>
        <dbReference type="Proteomes" id="UP000176881"/>
    </source>
</evidence>
<evidence type="ECO:0000256" key="2">
    <source>
        <dbReference type="ARBA" id="ARBA00023315"/>
    </source>
</evidence>
<dbReference type="SUPFAM" id="SSF69593">
    <property type="entry name" value="Glycerol-3-phosphate (1)-acyltransferase"/>
    <property type="match status" value="1"/>
</dbReference>
<dbReference type="PANTHER" id="PTHR10434:SF11">
    <property type="entry name" value="1-ACYL-SN-GLYCEROL-3-PHOSPHATE ACYLTRANSFERASE"/>
    <property type="match status" value="1"/>
</dbReference>
<accession>A0A1G2PC99</accession>
<dbReference type="AlphaFoldDB" id="A0A1G2PC99"/>
<evidence type="ECO:0000256" key="1">
    <source>
        <dbReference type="ARBA" id="ARBA00022679"/>
    </source>
</evidence>
<dbReference type="GO" id="GO:0006654">
    <property type="term" value="P:phosphatidic acid biosynthetic process"/>
    <property type="evidence" value="ECO:0007669"/>
    <property type="project" value="TreeGrafter"/>
</dbReference>
<evidence type="ECO:0000313" key="4">
    <source>
        <dbReference type="EMBL" id="OHA45339.1"/>
    </source>
</evidence>
<dbReference type="STRING" id="1802335.A3G59_01670"/>
<comment type="caution">
    <text evidence="4">The sequence shown here is derived from an EMBL/GenBank/DDBJ whole genome shotgun (WGS) entry which is preliminary data.</text>
</comment>
<reference evidence="4 5" key="1">
    <citation type="journal article" date="2016" name="Nat. Commun.">
        <title>Thousands of microbial genomes shed light on interconnected biogeochemical processes in an aquifer system.</title>
        <authorList>
            <person name="Anantharaman K."/>
            <person name="Brown C.T."/>
            <person name="Hug L.A."/>
            <person name="Sharon I."/>
            <person name="Castelle C.J."/>
            <person name="Probst A.J."/>
            <person name="Thomas B.C."/>
            <person name="Singh A."/>
            <person name="Wilkins M.J."/>
            <person name="Karaoz U."/>
            <person name="Brodie E.L."/>
            <person name="Williams K.H."/>
            <person name="Hubbard S.S."/>
            <person name="Banfield J.F."/>
        </authorList>
    </citation>
    <scope>NUCLEOTIDE SEQUENCE [LARGE SCALE GENOMIC DNA]</scope>
</reference>
<dbReference type="SMART" id="SM00563">
    <property type="entry name" value="PlsC"/>
    <property type="match status" value="1"/>
</dbReference>
<name>A0A1G2PC99_9BACT</name>
<sequence>MKLYRLPPLFLQSLFWAPTRIILKIFTDFEVRGISNVQNLPRGVIFVSNHQSELDPILITASLPFLSHHFPMFYTSREKSFYIKSGWRQIFYGGLFFKMWGAYPVRVGLRDYGDSLVCHAEIIKDGGSVCIFPEGKRTVDNKIGPVKGGAAYLSYVTKAPIVPVKIEGVWRTSPKDFFWRKRKCRITIGQPIFPDEIFFGKSMLFLGVPDDDCVLAT</sequence>
<dbReference type="EMBL" id="MHSN01000007">
    <property type="protein sequence ID" value="OHA45339.1"/>
    <property type="molecule type" value="Genomic_DNA"/>
</dbReference>